<dbReference type="SUPFAM" id="SSF54001">
    <property type="entry name" value="Cysteine proteinases"/>
    <property type="match status" value="1"/>
</dbReference>
<gene>
    <name evidence="9" type="ORF">OSB1V03_LOCUS4738</name>
</gene>
<comment type="similarity">
    <text evidence="2">Belongs to the peptidase C19 family.</text>
</comment>
<evidence type="ECO:0000256" key="6">
    <source>
        <dbReference type="ARBA" id="ARBA00022801"/>
    </source>
</evidence>
<dbReference type="PROSITE" id="PS50235">
    <property type="entry name" value="USP_3"/>
    <property type="match status" value="1"/>
</dbReference>
<keyword evidence="5" id="KW-0833">Ubl conjugation pathway</keyword>
<dbReference type="Proteomes" id="UP000759131">
    <property type="component" value="Unassembled WGS sequence"/>
</dbReference>
<name>A0A7R9PY54_9ACAR</name>
<dbReference type="AlphaFoldDB" id="A0A7R9PY54"/>
<evidence type="ECO:0000313" key="10">
    <source>
        <dbReference type="Proteomes" id="UP000759131"/>
    </source>
</evidence>
<dbReference type="InterPro" id="IPR038765">
    <property type="entry name" value="Papain-like_cys_pep_sf"/>
</dbReference>
<evidence type="ECO:0000256" key="3">
    <source>
        <dbReference type="ARBA" id="ARBA00012759"/>
    </source>
</evidence>
<dbReference type="Pfam" id="PF00443">
    <property type="entry name" value="UCH"/>
    <property type="match status" value="1"/>
</dbReference>
<dbReference type="PROSITE" id="PS00973">
    <property type="entry name" value="USP_2"/>
    <property type="match status" value="1"/>
</dbReference>
<keyword evidence="6" id="KW-0378">Hydrolase</keyword>
<dbReference type="EC" id="3.4.19.12" evidence="3"/>
<sequence length="375" mass="42572">SNDGNSLTHNLLNTINVLNNESLGDESLSHQSYDSSYSCDNVLKALRAHKWTIRNEEQDAFELFNVLTDTLESELYSSFPVYSLKDALIAEGLMNESSPETSPAIQTRASHMNVCGDNRIVKPLPTKGMLCSQLYCRKCSHKFPLHLDTFDTISLSIPNNVFGIPIELHKCLEKFVSNEIIHEVRCETCIKNSHQLDANRKSAFVKKLTFAKMPQLLCLQIHRLVWLNDGQIMKRNEHIIFPEYLDMDSYVYKSNKSTIDTHVLPTQFGLIGGASTSLDILNPSPNPIPNLNVNVNREPQLSVNRTANKYKYKLCSVIVHLGGASSGHFICYRRGTDDNNSQKWYYISDTDVLEVRLSKVLESPAYMLFYERVSK</sequence>
<organism evidence="9">
    <name type="scientific">Medioppia subpectinata</name>
    <dbReference type="NCBI Taxonomy" id="1979941"/>
    <lineage>
        <taxon>Eukaryota</taxon>
        <taxon>Metazoa</taxon>
        <taxon>Ecdysozoa</taxon>
        <taxon>Arthropoda</taxon>
        <taxon>Chelicerata</taxon>
        <taxon>Arachnida</taxon>
        <taxon>Acari</taxon>
        <taxon>Acariformes</taxon>
        <taxon>Sarcoptiformes</taxon>
        <taxon>Oribatida</taxon>
        <taxon>Brachypylina</taxon>
        <taxon>Oppioidea</taxon>
        <taxon>Oppiidae</taxon>
        <taxon>Medioppia</taxon>
    </lineage>
</organism>
<dbReference type="EMBL" id="CAJPIZ010002225">
    <property type="protein sequence ID" value="CAG2104723.1"/>
    <property type="molecule type" value="Genomic_DNA"/>
</dbReference>
<dbReference type="GO" id="GO:0005829">
    <property type="term" value="C:cytosol"/>
    <property type="evidence" value="ECO:0007669"/>
    <property type="project" value="TreeGrafter"/>
</dbReference>
<proteinExistence type="inferred from homology"/>
<comment type="catalytic activity">
    <reaction evidence="1">
        <text>Thiol-dependent hydrolysis of ester, thioester, amide, peptide and isopeptide bonds formed by the C-terminal Gly of ubiquitin (a 76-residue protein attached to proteins as an intracellular targeting signal).</text>
        <dbReference type="EC" id="3.4.19.12"/>
    </reaction>
</comment>
<evidence type="ECO:0000313" key="9">
    <source>
        <dbReference type="EMBL" id="CAD7624293.1"/>
    </source>
</evidence>
<keyword evidence="7" id="KW-0788">Thiol protease</keyword>
<protein>
    <recommendedName>
        <fullName evidence="3">ubiquitinyl hydrolase 1</fullName>
        <ecNumber evidence="3">3.4.19.12</ecNumber>
    </recommendedName>
</protein>
<dbReference type="InterPro" id="IPR001394">
    <property type="entry name" value="Peptidase_C19_UCH"/>
</dbReference>
<dbReference type="EMBL" id="OC856800">
    <property type="protein sequence ID" value="CAD7624293.1"/>
    <property type="molecule type" value="Genomic_DNA"/>
</dbReference>
<dbReference type="OrthoDB" id="2248014at2759"/>
<evidence type="ECO:0000256" key="1">
    <source>
        <dbReference type="ARBA" id="ARBA00000707"/>
    </source>
</evidence>
<feature type="non-terminal residue" evidence="9">
    <location>
        <position position="1"/>
    </location>
</feature>
<evidence type="ECO:0000259" key="8">
    <source>
        <dbReference type="PROSITE" id="PS50235"/>
    </source>
</evidence>
<reference evidence="9" key="1">
    <citation type="submission" date="2020-11" db="EMBL/GenBank/DDBJ databases">
        <authorList>
            <person name="Tran Van P."/>
        </authorList>
    </citation>
    <scope>NUCLEOTIDE SEQUENCE</scope>
</reference>
<feature type="domain" description="USP" evidence="8">
    <location>
        <begin position="1"/>
        <end position="373"/>
    </location>
</feature>
<keyword evidence="4" id="KW-0645">Protease</keyword>
<dbReference type="InterPro" id="IPR028889">
    <property type="entry name" value="USP"/>
</dbReference>
<evidence type="ECO:0000256" key="5">
    <source>
        <dbReference type="ARBA" id="ARBA00022786"/>
    </source>
</evidence>
<dbReference type="PANTHER" id="PTHR24006">
    <property type="entry name" value="UBIQUITIN CARBOXYL-TERMINAL HYDROLASE"/>
    <property type="match status" value="1"/>
</dbReference>
<evidence type="ECO:0000256" key="4">
    <source>
        <dbReference type="ARBA" id="ARBA00022670"/>
    </source>
</evidence>
<dbReference type="PANTHER" id="PTHR24006:SF888">
    <property type="entry name" value="UBIQUITIN CARBOXYL-TERMINAL HYDROLASE 30"/>
    <property type="match status" value="1"/>
</dbReference>
<dbReference type="GO" id="GO:0005634">
    <property type="term" value="C:nucleus"/>
    <property type="evidence" value="ECO:0007669"/>
    <property type="project" value="TreeGrafter"/>
</dbReference>
<dbReference type="GO" id="GO:0016579">
    <property type="term" value="P:protein deubiquitination"/>
    <property type="evidence" value="ECO:0007669"/>
    <property type="project" value="InterPro"/>
</dbReference>
<evidence type="ECO:0000256" key="2">
    <source>
        <dbReference type="ARBA" id="ARBA00009085"/>
    </source>
</evidence>
<dbReference type="InterPro" id="IPR050164">
    <property type="entry name" value="Peptidase_C19"/>
</dbReference>
<accession>A0A7R9PY54</accession>
<dbReference type="InterPro" id="IPR018200">
    <property type="entry name" value="USP_CS"/>
</dbReference>
<evidence type="ECO:0000256" key="7">
    <source>
        <dbReference type="ARBA" id="ARBA00022807"/>
    </source>
</evidence>
<dbReference type="GO" id="GO:0006508">
    <property type="term" value="P:proteolysis"/>
    <property type="evidence" value="ECO:0007669"/>
    <property type="project" value="UniProtKB-KW"/>
</dbReference>
<keyword evidence="10" id="KW-1185">Reference proteome</keyword>
<dbReference type="CDD" id="cd02662">
    <property type="entry name" value="Peptidase_C19F"/>
    <property type="match status" value="1"/>
</dbReference>
<dbReference type="GO" id="GO:0004843">
    <property type="term" value="F:cysteine-type deubiquitinase activity"/>
    <property type="evidence" value="ECO:0007669"/>
    <property type="project" value="UniProtKB-EC"/>
</dbReference>
<dbReference type="Gene3D" id="3.90.70.10">
    <property type="entry name" value="Cysteine proteinases"/>
    <property type="match status" value="1"/>
</dbReference>